<dbReference type="RefSeq" id="WP_093151138.1">
    <property type="nucleotide sequence ID" value="NZ_FNBW01000008.1"/>
</dbReference>
<name>A0A8G2BJ72_9PROT</name>
<dbReference type="Gene3D" id="3.90.320.10">
    <property type="match status" value="1"/>
</dbReference>
<evidence type="ECO:0000256" key="1">
    <source>
        <dbReference type="SAM" id="MobiDB-lite"/>
    </source>
</evidence>
<keyword evidence="3" id="KW-0547">Nucleotide-binding</keyword>
<dbReference type="AlphaFoldDB" id="A0A8G2BJ72"/>
<protein>
    <submittedName>
        <fullName evidence="3">ATP-dependent helicase/nuclease subunit B</fullName>
    </submittedName>
</protein>
<dbReference type="SUPFAM" id="SSF52540">
    <property type="entry name" value="P-loop containing nucleoside triphosphate hydrolases"/>
    <property type="match status" value="1"/>
</dbReference>
<gene>
    <name evidence="3" type="ORF">SAMN05660686_02791</name>
</gene>
<organism evidence="3 4">
    <name type="scientific">Thalassobaculum litoreum DSM 18839</name>
    <dbReference type="NCBI Taxonomy" id="1123362"/>
    <lineage>
        <taxon>Bacteria</taxon>
        <taxon>Pseudomonadati</taxon>
        <taxon>Pseudomonadota</taxon>
        <taxon>Alphaproteobacteria</taxon>
        <taxon>Rhodospirillales</taxon>
        <taxon>Thalassobaculaceae</taxon>
        <taxon>Thalassobaculum</taxon>
    </lineage>
</organism>
<dbReference type="InterPro" id="IPR014153">
    <property type="entry name" value="Ds_break_AddB"/>
</dbReference>
<dbReference type="Proteomes" id="UP000198615">
    <property type="component" value="Unassembled WGS sequence"/>
</dbReference>
<evidence type="ECO:0000313" key="4">
    <source>
        <dbReference type="Proteomes" id="UP000198615"/>
    </source>
</evidence>
<comment type="caution">
    <text evidence="3">The sequence shown here is derived from an EMBL/GenBank/DDBJ whole genome shotgun (WGS) entry which is preliminary data.</text>
</comment>
<dbReference type="EMBL" id="FNBW01000008">
    <property type="protein sequence ID" value="SDF93501.1"/>
    <property type="molecule type" value="Genomic_DNA"/>
</dbReference>
<feature type="compositionally biased region" description="Basic and acidic residues" evidence="1">
    <location>
        <begin position="716"/>
        <end position="727"/>
    </location>
</feature>
<feature type="region of interest" description="Disordered" evidence="1">
    <location>
        <begin position="705"/>
        <end position="727"/>
    </location>
</feature>
<keyword evidence="4" id="KW-1185">Reference proteome</keyword>
<evidence type="ECO:0000259" key="2">
    <source>
        <dbReference type="Pfam" id="PF12705"/>
    </source>
</evidence>
<accession>A0A8G2BJ72</accession>
<dbReference type="InterPro" id="IPR011604">
    <property type="entry name" value="PDDEXK-like_dom_sf"/>
</dbReference>
<dbReference type="NCBIfam" id="TIGR02786">
    <property type="entry name" value="addB_alphas"/>
    <property type="match status" value="1"/>
</dbReference>
<reference evidence="3 4" key="1">
    <citation type="submission" date="2016-10" db="EMBL/GenBank/DDBJ databases">
        <authorList>
            <person name="Varghese N."/>
            <person name="Submissions S."/>
        </authorList>
    </citation>
    <scope>NUCLEOTIDE SEQUENCE [LARGE SCALE GENOMIC DNA]</scope>
    <source>
        <strain evidence="3 4">DSM 18839</strain>
    </source>
</reference>
<feature type="domain" description="PD-(D/E)XK endonuclease-like" evidence="2">
    <location>
        <begin position="730"/>
        <end position="970"/>
    </location>
</feature>
<dbReference type="OrthoDB" id="9780606at2"/>
<proteinExistence type="predicted"/>
<evidence type="ECO:0000313" key="3">
    <source>
        <dbReference type="EMBL" id="SDF93501.1"/>
    </source>
</evidence>
<dbReference type="Pfam" id="PF12705">
    <property type="entry name" value="PDDEXK_1"/>
    <property type="match status" value="1"/>
</dbReference>
<keyword evidence="3" id="KW-0378">Hydrolase</keyword>
<keyword evidence="3" id="KW-0347">Helicase</keyword>
<dbReference type="InterPro" id="IPR027417">
    <property type="entry name" value="P-loop_NTPase"/>
</dbReference>
<sequence length="1003" mass="109049">MTDRVYTIPIGTPFLDRLAAGVWERVEGDPIALTDVRLLLPTRRAVRSAADAFLRFGDGRPMLLPKLSTVSDVDEDLLDVEAGSEAGAAGALEIPPAIPDLQRHLELMRLVTAFLRADPDSATPDTPEHAYRLATALARLIDEVQMHGLDFAVLKDLAPDAYAAHWDKTIAFLKIVTEIWPGRLEELAAIDPMARRDALMRAEAAALRAHPPSTPVIVAGSTGSIPATTELMRAVLALPAGAIVLPGLDRDGDAASWAAIGDDPTHPQHGLHSLLRTLGVDRDQVREWSPSVTGGRDRLIRETLRPAATTEAWRGLSTAADAPTPAAFDGITRIDAASPREEAGIIALLMREVLEQPGKTAALVTPDRRLARRVAVELRRWRIQDGDGDRLEVNDSGGAPLSNSAPAVFLRLLARAAVDCAPVALLSLLKHPLSAAGLPPDRFERLVERLDRDILRGPRPAAGLAGLRRAAEASGLKPEPLGALLGFCDRLTDALAPLEAALSQPTVAVPEILDAHLRAAETLATSNDTHGSLRLWVGEAGEALARLSNEFADGAAGMEPIGGRDWPGLFDALLEGRVVRPRYGSHPRLHILGVLEARLLAFDRVILGGLNEGTWPAEPKPDPWMSRPMRRDFGLPSIDLAIGKAAHDVAMAMGGSEVFLTRAQRVDGSPTIPSRWLLRLDTVARALHSEEKLASWKAPGHWHALLDTPAAPDPGRPPEPRPRLDQRPRRLSVTRIDTWLRDPYSIYARYILDLRKLDPLDMEVGAIERGNAIHEALDAFVRDYPRDLPPNPADMLIEYGKRSFAAHMDRPGVWAFWWPRFERVARWFVEVERERRKSLDYSATERQGVVTLAGPGGPFTLFGTADRIDRRGDGTYVLIDYKTGANPSLSDLKAGRAPQLPLEAMILMAGGFAEQDLPAADVASLEYWRVGGGTPPGKIDAVDATVPELVETARAGLEALIAAFDDESTPYHAAPDPRRSLRFNDYDHLARTGDWSAGEEGEG</sequence>
<dbReference type="InterPro" id="IPR038726">
    <property type="entry name" value="PDDEXK_AddAB-type"/>
</dbReference>
<keyword evidence="3" id="KW-0067">ATP-binding</keyword>
<dbReference type="GO" id="GO:0004386">
    <property type="term" value="F:helicase activity"/>
    <property type="evidence" value="ECO:0007669"/>
    <property type="project" value="UniProtKB-KW"/>
</dbReference>